<dbReference type="Gene3D" id="3.30.420.40">
    <property type="match status" value="1"/>
</dbReference>
<sequence>MAAKSQEGSKKNIFKFQDLKTLPDEIKDYSPSLQNEHTPILIDNGSFQCRAGWMSDERPSLVLRNAIAKSRGKKDGEMEILIGNDISNIELVRWSLKSQFDRDVVTHYDAQEQIFDHIFSRLGINTQGSVEHPVVLTECVCNPNYSRQSMNELLFECYHVPQVVFGIDSLYSLYYNQPMQENNTALVISSGYQVSHILPVVNGKLDARSCKRINIGGSHCVGYMQRLLQLKYPSHTAQITLSRAQEIVHDHTYLATDYHEELCRWLNEDYSNKEQCVMQLPFTQPAGGQNTAVKDEEKERLRREKQGRRLQEINCKKLQEKLSEEEARLKKLLKIRKLENNENKFKAAMTKEGFQTAEEFQLAIENLSMITKKRSEKVKKLQASIQAA</sequence>
<dbReference type="FunFam" id="3.30.420.40:FF:000237">
    <property type="entry name" value="Actin-related protein 5"/>
    <property type="match status" value="1"/>
</dbReference>
<evidence type="ECO:0000256" key="1">
    <source>
        <dbReference type="RuleBase" id="RU000487"/>
    </source>
</evidence>
<dbReference type="CDD" id="cd10211">
    <property type="entry name" value="ASKHA_NBD_Arp5"/>
    <property type="match status" value="1"/>
</dbReference>
<dbReference type="GO" id="GO:0060255">
    <property type="term" value="P:regulation of macromolecule metabolic process"/>
    <property type="evidence" value="ECO:0007669"/>
    <property type="project" value="UniProtKB-ARBA"/>
</dbReference>
<comment type="similarity">
    <text evidence="1">Belongs to the actin family.</text>
</comment>
<name>A0A6S7JL05_PARCT</name>
<dbReference type="SMART" id="SM00268">
    <property type="entry name" value="ACTIN"/>
    <property type="match status" value="1"/>
</dbReference>
<dbReference type="EMBL" id="CACRXK020016318">
    <property type="protein sequence ID" value="CAB4029660.1"/>
    <property type="molecule type" value="Genomic_DNA"/>
</dbReference>
<protein>
    <submittedName>
        <fullName evidence="2">Uncharacterized protein</fullName>
    </submittedName>
</protein>
<dbReference type="Pfam" id="PF00022">
    <property type="entry name" value="Actin"/>
    <property type="match status" value="1"/>
</dbReference>
<proteinExistence type="inferred from homology"/>
<evidence type="ECO:0000313" key="2">
    <source>
        <dbReference type="EMBL" id="CAB4029660.1"/>
    </source>
</evidence>
<dbReference type="AlphaFoldDB" id="A0A6S7JL05"/>
<accession>A0A6S7JL05</accession>
<dbReference type="InterPro" id="IPR004000">
    <property type="entry name" value="Actin"/>
</dbReference>
<feature type="non-terminal residue" evidence="2">
    <location>
        <position position="388"/>
    </location>
</feature>
<evidence type="ECO:0000313" key="3">
    <source>
        <dbReference type="Proteomes" id="UP001152795"/>
    </source>
</evidence>
<dbReference type="InterPro" id="IPR043129">
    <property type="entry name" value="ATPase_NBD"/>
</dbReference>
<dbReference type="SUPFAM" id="SSF53067">
    <property type="entry name" value="Actin-like ATPase domain"/>
    <property type="match status" value="2"/>
</dbReference>
<dbReference type="Proteomes" id="UP001152795">
    <property type="component" value="Unassembled WGS sequence"/>
</dbReference>
<dbReference type="OrthoDB" id="7340501at2759"/>
<comment type="caution">
    <text evidence="2">The sequence shown here is derived from an EMBL/GenBank/DDBJ whole genome shotgun (WGS) entry which is preliminary data.</text>
</comment>
<dbReference type="PANTHER" id="PTHR11937">
    <property type="entry name" value="ACTIN"/>
    <property type="match status" value="1"/>
</dbReference>
<reference evidence="2" key="1">
    <citation type="submission" date="2020-04" db="EMBL/GenBank/DDBJ databases">
        <authorList>
            <person name="Alioto T."/>
            <person name="Alioto T."/>
            <person name="Gomez Garrido J."/>
        </authorList>
    </citation>
    <scope>NUCLEOTIDE SEQUENCE</scope>
    <source>
        <strain evidence="2">A484AB</strain>
    </source>
</reference>
<gene>
    <name evidence="2" type="ORF">PACLA_8A052406</name>
</gene>
<keyword evidence="3" id="KW-1185">Reference proteome</keyword>
<organism evidence="2 3">
    <name type="scientific">Paramuricea clavata</name>
    <name type="common">Red gorgonian</name>
    <name type="synonym">Violescent sea-whip</name>
    <dbReference type="NCBI Taxonomy" id="317549"/>
    <lineage>
        <taxon>Eukaryota</taxon>
        <taxon>Metazoa</taxon>
        <taxon>Cnidaria</taxon>
        <taxon>Anthozoa</taxon>
        <taxon>Octocorallia</taxon>
        <taxon>Malacalcyonacea</taxon>
        <taxon>Plexauridae</taxon>
        <taxon>Paramuricea</taxon>
    </lineage>
</organism>
<dbReference type="FunFam" id="3.90.640.10:FF:000016">
    <property type="entry name" value="ARP5 actin-related protein 5 homolog"/>
    <property type="match status" value="1"/>
</dbReference>